<dbReference type="PANTHER" id="PTHR10353">
    <property type="entry name" value="GLYCOSYL HYDROLASE"/>
    <property type="match status" value="1"/>
</dbReference>
<keyword evidence="5 8" id="KW-0326">Glycosidase</keyword>
<sequence>MKNKEEFFKEHPYLQEKEVSRSVFPPTFLFGVATSAYQIEGGCKEGGRGPSIWDAFSHIKGNILDGSNGDVAVDHYHRYKEDIELIAKLGFHAYRFSLSWSRIFPDGLGSKLNEEGISFYNNIINALLENGIEPYITLYHWDLPLHLQESMGGWLNKEIVKYFAIYADTCFASFGDRVKNWITINEPLQTAVNGFDTGIFAPGRHEQSDREPYLVSHHQILAHATAVSIYHSKYKDHQGGQIGLVVDCEWAEANTDKIEDKAAAAKRLEFQLGWYLDPLYFGDYPEVMRKALGDRLPKFSEEDKELLRNSIDFVGLNHYSSRFIIHVTDSPEECYYYKAQEIGRVVEWEGGEPIGEKAASEWLYVCPWGLRKVLNYIAQRYNSPKIYITENGMDDEDSDAPLHEVLDDKLRVRYFKGYLAAVAQAIKDGVDVRGYFAWSLLDNFEWGQGYTKRFGLVYVDYKGGLARHPKSSAYWFMRFLKGGEGKNGKEE</sequence>
<proteinExistence type="inferred from homology"/>
<evidence type="ECO:0000256" key="7">
    <source>
        <dbReference type="PIRSR" id="PIRSR617736-2"/>
    </source>
</evidence>
<dbReference type="Pfam" id="PF00232">
    <property type="entry name" value="Glyco_hydro_1"/>
    <property type="match status" value="1"/>
</dbReference>
<evidence type="ECO:0000256" key="3">
    <source>
        <dbReference type="ARBA" id="ARBA00012744"/>
    </source>
</evidence>
<dbReference type="EC" id="3.2.1.21" evidence="3 8"/>
<dbReference type="PANTHER" id="PTHR10353:SF310">
    <property type="entry name" value="BETA-GLUCOSIDASE 42"/>
    <property type="match status" value="1"/>
</dbReference>
<evidence type="ECO:0000256" key="2">
    <source>
        <dbReference type="ARBA" id="ARBA00010838"/>
    </source>
</evidence>
<feature type="active site" description="Proton donor" evidence="6">
    <location>
        <position position="186"/>
    </location>
</feature>
<keyword evidence="10" id="KW-1185">Reference proteome</keyword>
<evidence type="ECO:0000256" key="5">
    <source>
        <dbReference type="ARBA" id="ARBA00023295"/>
    </source>
</evidence>
<feature type="binding site" evidence="7">
    <location>
        <begin position="445"/>
        <end position="446"/>
    </location>
    <ligand>
        <name>substrate</name>
    </ligand>
</feature>
<comment type="catalytic activity">
    <reaction evidence="1 8">
        <text>Hydrolysis of terminal, non-reducing beta-D-glucosyl residues with release of beta-D-glucose.</text>
        <dbReference type="EC" id="3.2.1.21"/>
    </reaction>
</comment>
<dbReference type="GO" id="GO:0030245">
    <property type="term" value="P:cellulose catabolic process"/>
    <property type="evidence" value="ECO:0007669"/>
    <property type="project" value="InterPro"/>
</dbReference>
<evidence type="ECO:0000256" key="8">
    <source>
        <dbReference type="RuleBase" id="RU361175"/>
    </source>
</evidence>
<dbReference type="OMA" id="HGSNDFY"/>
<dbReference type="InterPro" id="IPR017736">
    <property type="entry name" value="Glyco_hydro_1_beta-glucosidase"/>
</dbReference>
<feature type="binding site" evidence="7">
    <location>
        <position position="140"/>
    </location>
    <ligand>
        <name>substrate</name>
    </ligand>
</feature>
<evidence type="ECO:0000313" key="9">
    <source>
        <dbReference type="EMBL" id="OAY34191.1"/>
    </source>
</evidence>
<evidence type="ECO:0000313" key="10">
    <source>
        <dbReference type="Proteomes" id="UP000091857"/>
    </source>
</evidence>
<dbReference type="NCBIfam" id="TIGR03356">
    <property type="entry name" value="BGL"/>
    <property type="match status" value="1"/>
</dbReference>
<dbReference type="GO" id="GO:0008422">
    <property type="term" value="F:beta-glucosidase activity"/>
    <property type="evidence" value="ECO:0000318"/>
    <property type="project" value="GO_Central"/>
</dbReference>
<comment type="caution">
    <text evidence="9">The sequence shown here is derived from an EMBL/GenBank/DDBJ whole genome shotgun (WGS) entry which is preliminary data.</text>
</comment>
<evidence type="ECO:0000256" key="6">
    <source>
        <dbReference type="PIRSR" id="PIRSR617736-1"/>
    </source>
</evidence>
<accession>A0A2C9US95</accession>
<evidence type="ECO:0000256" key="4">
    <source>
        <dbReference type="ARBA" id="ARBA00022801"/>
    </source>
</evidence>
<dbReference type="PROSITE" id="PS00653">
    <property type="entry name" value="GLYCOSYL_HYDROL_F1_2"/>
    <property type="match status" value="1"/>
</dbReference>
<dbReference type="Gramene" id="Manes.12G001200.1.v8.1">
    <property type="protein sequence ID" value="Manes.12G001200.1.v8.1.CDS"/>
    <property type="gene ID" value="Manes.12G001200.v8.1"/>
</dbReference>
<dbReference type="InterPro" id="IPR033132">
    <property type="entry name" value="GH_1_N_CS"/>
</dbReference>
<keyword evidence="4 8" id="KW-0378">Hydrolase</keyword>
<organism evidence="9 10">
    <name type="scientific">Manihot esculenta</name>
    <name type="common">Cassava</name>
    <name type="synonym">Jatropha manihot</name>
    <dbReference type="NCBI Taxonomy" id="3983"/>
    <lineage>
        <taxon>Eukaryota</taxon>
        <taxon>Viridiplantae</taxon>
        <taxon>Streptophyta</taxon>
        <taxon>Embryophyta</taxon>
        <taxon>Tracheophyta</taxon>
        <taxon>Spermatophyta</taxon>
        <taxon>Magnoliopsida</taxon>
        <taxon>eudicotyledons</taxon>
        <taxon>Gunneridae</taxon>
        <taxon>Pentapetalae</taxon>
        <taxon>rosids</taxon>
        <taxon>fabids</taxon>
        <taxon>Malpighiales</taxon>
        <taxon>Euphorbiaceae</taxon>
        <taxon>Crotonoideae</taxon>
        <taxon>Manihoteae</taxon>
        <taxon>Manihot</taxon>
    </lineage>
</organism>
<protein>
    <recommendedName>
        <fullName evidence="3 8">Beta-glucosidase</fullName>
        <ecNumber evidence="3 8">3.2.1.21</ecNumber>
    </recommendedName>
</protein>
<dbReference type="InterPro" id="IPR001360">
    <property type="entry name" value="Glyco_hydro_1"/>
</dbReference>
<dbReference type="InterPro" id="IPR017853">
    <property type="entry name" value="GH"/>
</dbReference>
<gene>
    <name evidence="9" type="ORF">MANES_12G001200v8</name>
</gene>
<evidence type="ECO:0000256" key="1">
    <source>
        <dbReference type="ARBA" id="ARBA00000448"/>
    </source>
</evidence>
<dbReference type="Proteomes" id="UP000091857">
    <property type="component" value="Chromosome 12"/>
</dbReference>
<dbReference type="Gene3D" id="3.20.20.80">
    <property type="entry name" value="Glycosidases"/>
    <property type="match status" value="1"/>
</dbReference>
<feature type="binding site" evidence="7">
    <location>
        <position position="185"/>
    </location>
    <ligand>
        <name>substrate</name>
    </ligand>
</feature>
<feature type="active site" description="Nucleophile" evidence="6">
    <location>
        <position position="390"/>
    </location>
</feature>
<name>A0A2C9US95_MANES</name>
<comment type="similarity">
    <text evidence="2 8">Belongs to the glycosyl hydrolase 1 family.</text>
</comment>
<dbReference type="SUPFAM" id="SSF51445">
    <property type="entry name" value="(Trans)glycosidases"/>
    <property type="match status" value="1"/>
</dbReference>
<dbReference type="PRINTS" id="PR00131">
    <property type="entry name" value="GLHYDRLASE1"/>
</dbReference>
<dbReference type="OrthoDB" id="65569at2759"/>
<dbReference type="FunFam" id="3.20.20.80:FF:000022">
    <property type="entry name" value="Beta-glucosidase 11"/>
    <property type="match status" value="1"/>
</dbReference>
<feature type="binding site" evidence="7">
    <location>
        <position position="38"/>
    </location>
    <ligand>
        <name>substrate</name>
    </ligand>
</feature>
<feature type="binding site" evidence="7">
    <location>
        <position position="438"/>
    </location>
    <ligand>
        <name>substrate</name>
    </ligand>
</feature>
<dbReference type="EMBL" id="CM004398">
    <property type="protein sequence ID" value="OAY34191.1"/>
    <property type="molecule type" value="Genomic_DNA"/>
</dbReference>
<feature type="binding site" evidence="7">
    <location>
        <position position="319"/>
    </location>
    <ligand>
        <name>substrate</name>
    </ligand>
</feature>
<dbReference type="STRING" id="3983.A0A2C9US95"/>
<reference evidence="10" key="1">
    <citation type="journal article" date="2016" name="Nat. Biotechnol.">
        <title>Sequencing wild and cultivated cassava and related species reveals extensive interspecific hybridization and genetic diversity.</title>
        <authorList>
            <person name="Bredeson J.V."/>
            <person name="Lyons J.B."/>
            <person name="Prochnik S.E."/>
            <person name="Wu G.A."/>
            <person name="Ha C.M."/>
            <person name="Edsinger-Gonzales E."/>
            <person name="Grimwood J."/>
            <person name="Schmutz J."/>
            <person name="Rabbi I.Y."/>
            <person name="Egesi C."/>
            <person name="Nauluvula P."/>
            <person name="Lebot V."/>
            <person name="Ndunguru J."/>
            <person name="Mkamilo G."/>
            <person name="Bart R.S."/>
            <person name="Setter T.L."/>
            <person name="Gleadow R.M."/>
            <person name="Kulakow P."/>
            <person name="Ferguson M.E."/>
            <person name="Rounsley S."/>
            <person name="Rokhsar D.S."/>
        </authorList>
    </citation>
    <scope>NUCLEOTIDE SEQUENCE [LARGE SCALE GENOMIC DNA]</scope>
    <source>
        <strain evidence="10">cv. AM560-2</strain>
    </source>
</reference>
<dbReference type="AlphaFoldDB" id="A0A2C9US95"/>